<dbReference type="InterPro" id="IPR051918">
    <property type="entry name" value="STPP_CPPED1"/>
</dbReference>
<dbReference type="SUPFAM" id="SSF56300">
    <property type="entry name" value="Metallo-dependent phosphatases"/>
    <property type="match status" value="1"/>
</dbReference>
<dbReference type="AlphaFoldDB" id="A0A955LGF0"/>
<comment type="caution">
    <text evidence="2">The sequence shown here is derived from an EMBL/GenBank/DDBJ whole genome shotgun (WGS) entry which is preliminary data.</text>
</comment>
<feature type="domain" description="Calcineurin-like phosphoesterase" evidence="1">
    <location>
        <begin position="20"/>
        <end position="195"/>
    </location>
</feature>
<dbReference type="EMBL" id="JAGQKX010000014">
    <property type="protein sequence ID" value="MCA9389955.1"/>
    <property type="molecule type" value="Genomic_DNA"/>
</dbReference>
<organism evidence="2 3">
    <name type="scientific">candidate division WWE3 bacterium</name>
    <dbReference type="NCBI Taxonomy" id="2053526"/>
    <lineage>
        <taxon>Bacteria</taxon>
        <taxon>Katanobacteria</taxon>
    </lineage>
</organism>
<dbReference type="Gene3D" id="3.60.21.10">
    <property type="match status" value="1"/>
</dbReference>
<dbReference type="Pfam" id="PF00149">
    <property type="entry name" value="Metallophos"/>
    <property type="match status" value="1"/>
</dbReference>
<evidence type="ECO:0000259" key="1">
    <source>
        <dbReference type="Pfam" id="PF00149"/>
    </source>
</evidence>
<dbReference type="InterPro" id="IPR029052">
    <property type="entry name" value="Metallo-depent_PP-like"/>
</dbReference>
<evidence type="ECO:0000313" key="2">
    <source>
        <dbReference type="EMBL" id="MCA9389955.1"/>
    </source>
</evidence>
<evidence type="ECO:0000313" key="3">
    <source>
        <dbReference type="Proteomes" id="UP000701698"/>
    </source>
</evidence>
<reference evidence="2" key="2">
    <citation type="journal article" date="2021" name="Microbiome">
        <title>Successional dynamics and alternative stable states in a saline activated sludge microbial community over 9 years.</title>
        <authorList>
            <person name="Wang Y."/>
            <person name="Ye J."/>
            <person name="Ju F."/>
            <person name="Liu L."/>
            <person name="Boyd J.A."/>
            <person name="Deng Y."/>
            <person name="Parks D.H."/>
            <person name="Jiang X."/>
            <person name="Yin X."/>
            <person name="Woodcroft B.J."/>
            <person name="Tyson G.W."/>
            <person name="Hugenholtz P."/>
            <person name="Polz M.F."/>
            <person name="Zhang T."/>
        </authorList>
    </citation>
    <scope>NUCLEOTIDE SEQUENCE</scope>
    <source>
        <strain evidence="2">HKST-UBA01</strain>
    </source>
</reference>
<dbReference type="Proteomes" id="UP000701698">
    <property type="component" value="Unassembled WGS sequence"/>
</dbReference>
<sequence>MTDQESLPELAVGGEYLGSVAIVSDSHSSFDTFSDVISRIEQEDVDLIIHLGDISAGGELEDLERMKAILDETGVEYEVLPGDHDFNWVPEHDLRNFRGVFGFAANTINRTRSYKGFNLVFYNNSDKTTGLDAAIDWLNDTLPTDATIQGRTILFTSTPIENPYFNDKKDPNGDEILKLLTTRNIKQVFSGDTHIFSRYKLGDTDIVTTTVGASGDYKNPLPQYVLVDFYANGDIDIKTKPAVEIESGD</sequence>
<accession>A0A955LGF0</accession>
<dbReference type="PANTHER" id="PTHR43143">
    <property type="entry name" value="METALLOPHOSPHOESTERASE, CALCINEURIN SUPERFAMILY"/>
    <property type="match status" value="1"/>
</dbReference>
<reference evidence="2" key="1">
    <citation type="submission" date="2020-04" db="EMBL/GenBank/DDBJ databases">
        <authorList>
            <person name="Zhang T."/>
        </authorList>
    </citation>
    <scope>NUCLEOTIDE SEQUENCE</scope>
    <source>
        <strain evidence="2">HKST-UBA01</strain>
    </source>
</reference>
<proteinExistence type="predicted"/>
<name>A0A955LGF0_UNCKA</name>
<dbReference type="InterPro" id="IPR004843">
    <property type="entry name" value="Calcineurin-like_PHP"/>
</dbReference>
<protein>
    <submittedName>
        <fullName evidence="2">Metallophosphoesterase</fullName>
    </submittedName>
</protein>
<dbReference type="PANTHER" id="PTHR43143:SF1">
    <property type="entry name" value="SERINE_THREONINE-PROTEIN PHOSPHATASE CPPED1"/>
    <property type="match status" value="1"/>
</dbReference>
<dbReference type="GO" id="GO:0016787">
    <property type="term" value="F:hydrolase activity"/>
    <property type="evidence" value="ECO:0007669"/>
    <property type="project" value="InterPro"/>
</dbReference>
<gene>
    <name evidence="2" type="ORF">KC571_00985</name>
</gene>